<evidence type="ECO:0000256" key="10">
    <source>
        <dbReference type="SAM" id="MobiDB-lite"/>
    </source>
</evidence>
<comment type="similarity">
    <text evidence="1 8">Belongs to the NDC80/HEC1 family.</text>
</comment>
<evidence type="ECO:0000256" key="2">
    <source>
        <dbReference type="ARBA" id="ARBA00022454"/>
    </source>
</evidence>
<dbReference type="PANTHER" id="PTHR46681">
    <property type="entry name" value="KINETOCHORE PROTEIN NDC80 HOMOLOG"/>
    <property type="match status" value="1"/>
</dbReference>
<protein>
    <recommendedName>
        <fullName evidence="8">Kinetochore protein NDC80</fullName>
    </recommendedName>
</protein>
<feature type="region of interest" description="Disordered" evidence="10">
    <location>
        <begin position="1"/>
        <end position="22"/>
    </location>
</feature>
<feature type="coiled-coil region" evidence="9">
    <location>
        <begin position="212"/>
        <end position="239"/>
    </location>
</feature>
<dbReference type="PaxDb" id="4577-GRMZM2G303157_P01"/>
<evidence type="ECO:0007829" key="15">
    <source>
        <dbReference type="PeptideAtlas" id="A0A1D6KN68"/>
    </source>
</evidence>
<keyword evidence="14" id="KW-1185">Reference proteome</keyword>
<dbReference type="InterPro" id="IPR055307">
    <property type="entry name" value="NDC80_plants"/>
</dbReference>
<keyword evidence="15" id="KW-1267">Proteomics identification</keyword>
<reference evidence="13" key="3">
    <citation type="submission" date="2021-05" db="UniProtKB">
        <authorList>
            <consortium name="EnsemblPlants"/>
        </authorList>
    </citation>
    <scope>IDENTIFICATION</scope>
    <source>
        <strain evidence="13">cv. B73</strain>
    </source>
</reference>
<keyword evidence="8" id="KW-0995">Kinetochore</keyword>
<keyword evidence="8" id="KW-0539">Nucleus</keyword>
<evidence type="ECO:0000256" key="3">
    <source>
        <dbReference type="ARBA" id="ARBA00022618"/>
    </source>
</evidence>
<keyword evidence="7 8" id="KW-0137">Centromere</keyword>
<comment type="subcellular location">
    <subcellularLocation>
        <location evidence="8">Chromosome</location>
        <location evidence="8">Centromere</location>
        <location evidence="8">Kinetochore</location>
    </subcellularLocation>
    <subcellularLocation>
        <location evidence="8">Nucleus</location>
    </subcellularLocation>
</comment>
<keyword evidence="2 8" id="KW-0158">Chromosome</keyword>
<evidence type="ECO:0000313" key="14">
    <source>
        <dbReference type="Proteomes" id="UP000007305"/>
    </source>
</evidence>
<dbReference type="InterPro" id="IPR038273">
    <property type="entry name" value="Ndc80_sf"/>
</dbReference>
<reference evidence="12 14" key="1">
    <citation type="submission" date="2015-12" db="EMBL/GenBank/DDBJ databases">
        <title>Update maize B73 reference genome by single molecule sequencing technologies.</title>
        <authorList>
            <consortium name="Maize Genome Sequencing Project"/>
            <person name="Ware D."/>
        </authorList>
    </citation>
    <scope>NUCLEOTIDE SEQUENCE [LARGE SCALE GENOMIC DNA]</scope>
    <source>
        <strain evidence="14">cv. B73</strain>
        <tissue evidence="12">Seedling</tissue>
    </source>
</reference>
<comment type="subunit">
    <text evidence="8">Component of the NDC80 complex.</text>
</comment>
<organism evidence="12">
    <name type="scientific">Zea mays</name>
    <name type="common">Maize</name>
    <dbReference type="NCBI Taxonomy" id="4577"/>
    <lineage>
        <taxon>Eukaryota</taxon>
        <taxon>Viridiplantae</taxon>
        <taxon>Streptophyta</taxon>
        <taxon>Embryophyta</taxon>
        <taxon>Tracheophyta</taxon>
        <taxon>Spermatophyta</taxon>
        <taxon>Magnoliopsida</taxon>
        <taxon>Liliopsida</taxon>
        <taxon>Poales</taxon>
        <taxon>Poaceae</taxon>
        <taxon>PACMAD clade</taxon>
        <taxon>Panicoideae</taxon>
        <taxon>Andropogonodae</taxon>
        <taxon>Andropogoneae</taxon>
        <taxon>Tripsacinae</taxon>
        <taxon>Zea</taxon>
    </lineage>
</organism>
<proteinExistence type="evidence at protein level"/>
<dbReference type="GO" id="GO:0051301">
    <property type="term" value="P:cell division"/>
    <property type="evidence" value="ECO:0007669"/>
    <property type="project" value="UniProtKB-UniRule"/>
</dbReference>
<feature type="domain" description="Kinetochore protein Ndc80 CH" evidence="11">
    <location>
        <begin position="90"/>
        <end position="160"/>
    </location>
</feature>
<dbReference type="IntAct" id="A0A1D6KN68">
    <property type="interactions" value="1"/>
</dbReference>
<comment type="function">
    <text evidence="8">Acts as a component of the essential kinetochore-associated NDC80 complex, which is required for chromosome segregation and spindle checkpoint activity.</text>
</comment>
<dbReference type="FunCoup" id="A0A1D6KN68">
    <property type="interactions" value="209"/>
</dbReference>
<dbReference type="RefSeq" id="NP_001151576.2">
    <property type="nucleotide sequence ID" value="NM_001158104.3"/>
</dbReference>
<dbReference type="GO" id="GO:0051315">
    <property type="term" value="P:attachment of mitotic spindle microtubules to kinetochore"/>
    <property type="evidence" value="ECO:0007669"/>
    <property type="project" value="UniProtKB-UniRule"/>
</dbReference>
<dbReference type="KEGG" id="zma:100285210"/>
<dbReference type="OMA" id="PSHKFQK"/>
<keyword evidence="5 9" id="KW-0175">Coiled coil</keyword>
<evidence type="ECO:0000256" key="9">
    <source>
        <dbReference type="SAM" id="Coils"/>
    </source>
</evidence>
<feature type="compositionally biased region" description="Basic residues" evidence="10">
    <location>
        <begin position="1"/>
        <end position="10"/>
    </location>
</feature>
<feature type="coiled-coil region" evidence="9">
    <location>
        <begin position="406"/>
        <end position="521"/>
    </location>
</feature>
<dbReference type="GO" id="GO:0031262">
    <property type="term" value="C:Ndc80 complex"/>
    <property type="evidence" value="ECO:0007669"/>
    <property type="project" value="UniProtKB-UniRule"/>
</dbReference>
<evidence type="ECO:0000256" key="8">
    <source>
        <dbReference type="RuleBase" id="RU368072"/>
    </source>
</evidence>
<evidence type="ECO:0000256" key="1">
    <source>
        <dbReference type="ARBA" id="ARBA00007050"/>
    </source>
</evidence>
<dbReference type="STRING" id="4577.A0A1D6KN68"/>
<dbReference type="EMBL" id="CM007647">
    <property type="protein sequence ID" value="ONM04265.1"/>
    <property type="molecule type" value="Genomic_DNA"/>
</dbReference>
<evidence type="ECO:0000313" key="12">
    <source>
        <dbReference type="EMBL" id="ONM04265.1"/>
    </source>
</evidence>
<dbReference type="ExpressionAtlas" id="A0A1D6KN68">
    <property type="expression patterns" value="baseline and differential"/>
</dbReference>
<evidence type="ECO:0000256" key="5">
    <source>
        <dbReference type="ARBA" id="ARBA00023054"/>
    </source>
</evidence>
<dbReference type="GO" id="GO:0005634">
    <property type="term" value="C:nucleus"/>
    <property type="evidence" value="ECO:0007669"/>
    <property type="project" value="UniProtKB-SubCell"/>
</dbReference>
<dbReference type="SMR" id="A0A1D6KN68"/>
<dbReference type="InterPro" id="IPR055260">
    <property type="entry name" value="Ndc80_CH"/>
</dbReference>
<reference evidence="13" key="2">
    <citation type="submission" date="2019-07" db="EMBL/GenBank/DDBJ databases">
        <authorList>
            <person name="Seetharam A."/>
            <person name="Woodhouse M."/>
            <person name="Cannon E."/>
        </authorList>
    </citation>
    <scope>NUCLEOTIDE SEQUENCE [LARGE SCALE GENOMIC DNA]</scope>
    <source>
        <strain evidence="13">cv. B73</strain>
    </source>
</reference>
<evidence type="ECO:0000313" key="13">
    <source>
        <dbReference type="EnsemblPlants" id="Zm00001eb040130_P002"/>
    </source>
</evidence>
<dbReference type="PANTHER" id="PTHR46681:SF1">
    <property type="entry name" value="KINETOCHORE PROTEIN NDC80 HOMOLOG"/>
    <property type="match status" value="1"/>
</dbReference>
<evidence type="ECO:0000256" key="7">
    <source>
        <dbReference type="ARBA" id="ARBA00023328"/>
    </source>
</evidence>
<dbReference type="Pfam" id="PF03801">
    <property type="entry name" value="Ndc80_HEC"/>
    <property type="match status" value="1"/>
</dbReference>
<keyword evidence="3 8" id="KW-0132">Cell division</keyword>
<dbReference type="AlphaFoldDB" id="A0A1D6KN68"/>
<dbReference type="Gene3D" id="1.10.418.30">
    <property type="entry name" value="Ncd80 complex, Ncd80 subunit"/>
    <property type="match status" value="1"/>
</dbReference>
<accession>A0A1D6KN68</accession>
<dbReference type="GeneID" id="100285210"/>
<name>A0A1D6KN68_MAIZE</name>
<gene>
    <name evidence="13" type="primary">LOC100285210</name>
    <name evidence="12" type="ORF">ZEAMMB73_Zm00001d032029</name>
</gene>
<evidence type="ECO:0000256" key="6">
    <source>
        <dbReference type="ARBA" id="ARBA00023306"/>
    </source>
</evidence>
<dbReference type="Gramene" id="Zm00001eb040130_T002">
    <property type="protein sequence ID" value="Zm00001eb040130_P002"/>
    <property type="gene ID" value="Zm00001eb040130"/>
</dbReference>
<sequence length="576" mass="64078">MRRGGGRRFPKPSLAPSTAAEATPALDASVIRNLDSAFSRRDSDANSLCSSRPASTVGAILNFSDRATQVAALRVVNTFLAPAVTLRGPLPAARDIQAALRLLVDRLHLPRNDATFDDDLIQDLRLLGCPYKVTRSALKAPGTPHSWPVLLSVLHWLTLLCHSQGDDPDAPSGPSDDLLLYITQSYSHFLSGDDAAVETVDEEYASKARMTGEAYVATARALEKEAEELETQVNKLISGPSRREALESEKEAFNADIHKFDAVVNAWKTKFNEREQSFGDLEKELEAKVSDTQRAAAEIQDLLKQVDAQPVNVKDVDRMRREMQAIEDDIANAEKGKTALEDKVWELEAKLVTKLEELERHAEQCNQALKKLKPTVAFQYMIDSKGSSPAEMLGTGYKTVLKPALLAHAEENKRICLSNLENLNDLQKQLQGNAKVLEEERNNISSLQEKNDEIVARLNLLDREIINDDSRFTSEAAQMKDELEKKKNSLISAEKQADDFLKKSEKRLQDVTLKVEEETQAAAKELLELLDSMAEHKEFMETTIAQRRKDLYETADYIASVASKTVITQVPNPAES</sequence>
<dbReference type="Gene3D" id="1.10.287.1490">
    <property type="match status" value="1"/>
</dbReference>
<feature type="coiled-coil region" evidence="9">
    <location>
        <begin position="282"/>
        <end position="368"/>
    </location>
</feature>
<dbReference type="Proteomes" id="UP000007305">
    <property type="component" value="Chromosome 1"/>
</dbReference>
<evidence type="ECO:0000259" key="11">
    <source>
        <dbReference type="Pfam" id="PF03801"/>
    </source>
</evidence>
<dbReference type="EnsemblPlants" id="Zm00001eb040130_T002">
    <property type="protein sequence ID" value="Zm00001eb040130_P002"/>
    <property type="gene ID" value="Zm00001eb040130"/>
</dbReference>
<keyword evidence="4 8" id="KW-0498">Mitosis</keyword>
<dbReference type="eggNOG" id="KOG0995">
    <property type="taxonomic scope" value="Eukaryota"/>
</dbReference>
<evidence type="ECO:0000256" key="4">
    <source>
        <dbReference type="ARBA" id="ARBA00022776"/>
    </source>
</evidence>
<keyword evidence="6 8" id="KW-0131">Cell cycle</keyword>